<dbReference type="Pfam" id="PF00505">
    <property type="entry name" value="HMG_box"/>
    <property type="match status" value="1"/>
</dbReference>
<dbReference type="GeneID" id="37013127"/>
<evidence type="ECO:0000256" key="1">
    <source>
        <dbReference type="ARBA" id="ARBA00023125"/>
    </source>
</evidence>
<dbReference type="EMBL" id="KZ819321">
    <property type="protein sequence ID" value="PWN23941.1"/>
    <property type="molecule type" value="Genomic_DNA"/>
</dbReference>
<dbReference type="SMART" id="SM00398">
    <property type="entry name" value="HMG"/>
    <property type="match status" value="1"/>
</dbReference>
<dbReference type="Gene3D" id="1.10.30.10">
    <property type="entry name" value="High mobility group box domain"/>
    <property type="match status" value="1"/>
</dbReference>
<dbReference type="InterPro" id="IPR009071">
    <property type="entry name" value="HMG_box_dom"/>
</dbReference>
<dbReference type="PANTHER" id="PTHR48112:SF22">
    <property type="entry name" value="MITOCHONDRIAL TRANSCRIPTION FACTOR A, ISOFORM B"/>
    <property type="match status" value="1"/>
</dbReference>
<evidence type="ECO:0000256" key="3">
    <source>
        <dbReference type="SAM" id="MobiDB-lite"/>
    </source>
</evidence>
<organism evidence="5 6">
    <name type="scientific">Pseudomicrostroma glucosiphilum</name>
    <dbReference type="NCBI Taxonomy" id="1684307"/>
    <lineage>
        <taxon>Eukaryota</taxon>
        <taxon>Fungi</taxon>
        <taxon>Dikarya</taxon>
        <taxon>Basidiomycota</taxon>
        <taxon>Ustilaginomycotina</taxon>
        <taxon>Exobasidiomycetes</taxon>
        <taxon>Microstromatales</taxon>
        <taxon>Microstromatales incertae sedis</taxon>
        <taxon>Pseudomicrostroma</taxon>
    </lineage>
</organism>
<evidence type="ECO:0000313" key="5">
    <source>
        <dbReference type="EMBL" id="PWN23941.1"/>
    </source>
</evidence>
<dbReference type="PANTHER" id="PTHR48112">
    <property type="entry name" value="HIGH MOBILITY GROUP PROTEIN DSP1"/>
    <property type="match status" value="1"/>
</dbReference>
<dbReference type="OrthoDB" id="1919336at2759"/>
<feature type="compositionally biased region" description="Polar residues" evidence="3">
    <location>
        <begin position="224"/>
        <end position="244"/>
    </location>
</feature>
<dbReference type="InterPro" id="IPR036910">
    <property type="entry name" value="HMG_box_dom_sf"/>
</dbReference>
<evidence type="ECO:0000313" key="6">
    <source>
        <dbReference type="Proteomes" id="UP000245942"/>
    </source>
</evidence>
<dbReference type="PROSITE" id="PS50118">
    <property type="entry name" value="HMG_BOX_2"/>
    <property type="match status" value="1"/>
</dbReference>
<dbReference type="InterPro" id="IPR050342">
    <property type="entry name" value="HMGB"/>
</dbReference>
<sequence>MDGYNFNPTSAWSQTAQFLPQGHGFESAEVSSARQQMVNDLQRATDALRNAANSFENFSRIISRTSNPTVAQTNGRANEIANFLQNHGHLLQSTSAGTGGSPVLAAQASTAAQAAPVASARSTSVPADDAEGQAKKISKRQKKLMKQARDPDAPKRPPNAYLLFQNEVRADMKERFPELAYRDLLGKIADAWKSLSDDDKKVYEDKTTEAMKKWGDDKKHHEAGQTTVREASASSDEINSSAYTLPQAVPQTPVAAKAASPDVSVTKEKKDKKRKDKDKDKESASAKKEKRSKQ</sequence>
<feature type="compositionally biased region" description="Basic and acidic residues" evidence="3">
    <location>
        <begin position="277"/>
        <end position="287"/>
    </location>
</feature>
<dbReference type="GO" id="GO:0005634">
    <property type="term" value="C:nucleus"/>
    <property type="evidence" value="ECO:0007669"/>
    <property type="project" value="UniProtKB-UniRule"/>
</dbReference>
<keyword evidence="1 2" id="KW-0238">DNA-binding</keyword>
<dbReference type="AlphaFoldDB" id="A0A316UHZ3"/>
<evidence type="ECO:0000259" key="4">
    <source>
        <dbReference type="PROSITE" id="PS50118"/>
    </source>
</evidence>
<proteinExistence type="predicted"/>
<keyword evidence="2" id="KW-0539">Nucleus</keyword>
<dbReference type="STRING" id="1684307.A0A316UHZ3"/>
<feature type="compositionally biased region" description="Basic residues" evidence="3">
    <location>
        <begin position="136"/>
        <end position="146"/>
    </location>
</feature>
<dbReference type="CDD" id="cd22012">
    <property type="entry name" value="HMG-box_ABF2_IXR1-like_rpt2"/>
    <property type="match status" value="1"/>
</dbReference>
<protein>
    <recommendedName>
        <fullName evidence="4">HMG box domain-containing protein</fullName>
    </recommendedName>
</protein>
<evidence type="ECO:0000256" key="2">
    <source>
        <dbReference type="PROSITE-ProRule" id="PRU00267"/>
    </source>
</evidence>
<name>A0A316UHZ3_9BASI</name>
<feature type="DNA-binding region" description="HMG box" evidence="2">
    <location>
        <begin position="154"/>
        <end position="222"/>
    </location>
</feature>
<dbReference type="Proteomes" id="UP000245942">
    <property type="component" value="Unassembled WGS sequence"/>
</dbReference>
<feature type="domain" description="HMG box" evidence="4">
    <location>
        <begin position="154"/>
        <end position="222"/>
    </location>
</feature>
<feature type="compositionally biased region" description="Basic and acidic residues" evidence="3">
    <location>
        <begin position="213"/>
        <end position="223"/>
    </location>
</feature>
<dbReference type="SUPFAM" id="SSF47095">
    <property type="entry name" value="HMG-box"/>
    <property type="match status" value="1"/>
</dbReference>
<reference evidence="5 6" key="1">
    <citation type="journal article" date="2018" name="Mol. Biol. Evol.">
        <title>Broad Genomic Sampling Reveals a Smut Pathogenic Ancestry of the Fungal Clade Ustilaginomycotina.</title>
        <authorList>
            <person name="Kijpornyongpan T."/>
            <person name="Mondo S.J."/>
            <person name="Barry K."/>
            <person name="Sandor L."/>
            <person name="Lee J."/>
            <person name="Lipzen A."/>
            <person name="Pangilinan J."/>
            <person name="LaButti K."/>
            <person name="Hainaut M."/>
            <person name="Henrissat B."/>
            <person name="Grigoriev I.V."/>
            <person name="Spatafora J.W."/>
            <person name="Aime M.C."/>
        </authorList>
    </citation>
    <scope>NUCLEOTIDE SEQUENCE [LARGE SCALE GENOMIC DNA]</scope>
    <source>
        <strain evidence="5 6">MCA 4718</strain>
    </source>
</reference>
<feature type="region of interest" description="Disordered" evidence="3">
    <location>
        <begin position="213"/>
        <end position="294"/>
    </location>
</feature>
<keyword evidence="6" id="KW-1185">Reference proteome</keyword>
<dbReference type="GO" id="GO:0003677">
    <property type="term" value="F:DNA binding"/>
    <property type="evidence" value="ECO:0007669"/>
    <property type="project" value="UniProtKB-UniRule"/>
</dbReference>
<accession>A0A316UHZ3</accession>
<gene>
    <name evidence="5" type="ORF">BCV69DRAFT_279844</name>
</gene>
<feature type="region of interest" description="Disordered" evidence="3">
    <location>
        <begin position="117"/>
        <end position="159"/>
    </location>
</feature>
<dbReference type="RefSeq" id="XP_025351101.1">
    <property type="nucleotide sequence ID" value="XM_025491393.1"/>
</dbReference>